<dbReference type="RefSeq" id="WP_157434330.1">
    <property type="nucleotide sequence ID" value="NZ_CP016076.1"/>
</dbReference>
<keyword evidence="2" id="KW-1185">Reference proteome</keyword>
<dbReference type="AlphaFoldDB" id="A0AAC9PTN1"/>
<organism evidence="1 2">
    <name type="scientific">Actinoalloteichus fjordicus</name>
    <dbReference type="NCBI Taxonomy" id="1612552"/>
    <lineage>
        <taxon>Bacteria</taxon>
        <taxon>Bacillati</taxon>
        <taxon>Actinomycetota</taxon>
        <taxon>Actinomycetes</taxon>
        <taxon>Pseudonocardiales</taxon>
        <taxon>Pseudonocardiaceae</taxon>
        <taxon>Actinoalloteichus</taxon>
    </lineage>
</organism>
<evidence type="ECO:0000313" key="1">
    <source>
        <dbReference type="EMBL" id="APU16056.1"/>
    </source>
</evidence>
<protein>
    <submittedName>
        <fullName evidence="1">Uncharacterized protein</fullName>
    </submittedName>
</protein>
<dbReference type="Proteomes" id="UP000185511">
    <property type="component" value="Chromosome"/>
</dbReference>
<dbReference type="KEGG" id="acad:UA74_20155"/>
<gene>
    <name evidence="1" type="ORF">UA74_20155</name>
</gene>
<sequence length="114" mass="12586">MKPVQVGILAGFDEGPFYYHVQKGRGTNWTIEEAAEHLGFSADLARELTAWDDEYQATLNLAVPQDSGFPTPEAKQAWIERGKNLAARLKRECPNVASVDYQANGAILDGECVF</sequence>
<dbReference type="EMBL" id="CP016076">
    <property type="protein sequence ID" value="APU16056.1"/>
    <property type="molecule type" value="Genomic_DNA"/>
</dbReference>
<evidence type="ECO:0000313" key="2">
    <source>
        <dbReference type="Proteomes" id="UP000185511"/>
    </source>
</evidence>
<accession>A0AAC9PTN1</accession>
<proteinExistence type="predicted"/>
<name>A0AAC9PTN1_9PSEU</name>
<reference evidence="2" key="1">
    <citation type="submission" date="2016-06" db="EMBL/GenBank/DDBJ databases">
        <title>Complete genome sequence of Actinoalloteichus fjordicus DSM 46855 (=ADI127-17), type strain of the new species Actinoalloteichus fjordicus.</title>
        <authorList>
            <person name="Ruckert C."/>
            <person name="Nouioui I."/>
            <person name="Willmese J."/>
            <person name="van Wezel G."/>
            <person name="Klenk H.-P."/>
            <person name="Kalinowski J."/>
            <person name="Zotchev S.B."/>
        </authorList>
    </citation>
    <scope>NUCLEOTIDE SEQUENCE [LARGE SCALE GENOMIC DNA]</scope>
    <source>
        <strain evidence="2">ADI127-7</strain>
    </source>
</reference>